<dbReference type="GO" id="GO:0003690">
    <property type="term" value="F:double-stranded DNA binding"/>
    <property type="evidence" value="ECO:0007669"/>
    <property type="project" value="TreeGrafter"/>
</dbReference>
<evidence type="ECO:0000256" key="7">
    <source>
        <dbReference type="RuleBase" id="RU003894"/>
    </source>
</evidence>
<proteinExistence type="inferred from homology"/>
<feature type="compositionally biased region" description="Low complexity" evidence="8">
    <location>
        <begin position="132"/>
        <end position="154"/>
    </location>
</feature>
<dbReference type="OrthoDB" id="1110759at2759"/>
<evidence type="ECO:0000256" key="5">
    <source>
        <dbReference type="ARBA" id="ARBA00023125"/>
    </source>
</evidence>
<comment type="subcellular location">
    <subcellularLocation>
        <location evidence="2">Chromosome</location>
    </subcellularLocation>
    <subcellularLocation>
        <location evidence="1 7">Nucleus</location>
    </subcellularLocation>
</comment>
<keyword evidence="4 7" id="KW-0158">Chromosome</keyword>
<feature type="compositionally biased region" description="Basic and acidic residues" evidence="8">
    <location>
        <begin position="37"/>
        <end position="47"/>
    </location>
</feature>
<organism evidence="10 11">
    <name type="scientific">Saccharomyces pastorianus</name>
    <name type="common">Lager yeast</name>
    <name type="synonym">Saccharomyces cerevisiae x Saccharomyces eubayanus</name>
    <dbReference type="NCBI Taxonomy" id="27292"/>
    <lineage>
        <taxon>Eukaryota</taxon>
        <taxon>Fungi</taxon>
        <taxon>Dikarya</taxon>
        <taxon>Ascomycota</taxon>
        <taxon>Saccharomycotina</taxon>
        <taxon>Saccharomycetes</taxon>
        <taxon>Saccharomycetales</taxon>
        <taxon>Saccharomycetaceae</taxon>
        <taxon>Saccharomyces</taxon>
    </lineage>
</organism>
<dbReference type="InterPro" id="IPR036390">
    <property type="entry name" value="WH_DNA-bd_sf"/>
</dbReference>
<reference evidence="10 11" key="1">
    <citation type="journal article" date="2019" name="BMC Genomics">
        <title>Chromosome level assembly and comparative genome analysis confirm lager-brewing yeasts originated from a single hybridization.</title>
        <authorList>
            <person name="Salazar A.N."/>
            <person name="Gorter de Vries A.R."/>
            <person name="van den Broek M."/>
            <person name="Brouwers N."/>
            <person name="de la Torre Cortes P."/>
            <person name="Kuijpers N.G.A."/>
            <person name="Daran J.G."/>
            <person name="Abeel T."/>
        </authorList>
    </citation>
    <scope>NUCLEOTIDE SEQUENCE [LARGE SCALE GENOMIC DNA]</scope>
    <source>
        <strain evidence="10 11">CBS 1483</strain>
    </source>
</reference>
<comment type="similarity">
    <text evidence="7">Belongs to the histone H1/H5 family.</text>
</comment>
<evidence type="ECO:0000256" key="4">
    <source>
        <dbReference type="ARBA" id="ARBA00022454"/>
    </source>
</evidence>
<dbReference type="FunFam" id="1.10.10.10:FF:000383">
    <property type="entry name" value="Histone H1"/>
    <property type="match status" value="2"/>
</dbReference>
<dbReference type="SMR" id="A0A6C1EI40"/>
<evidence type="ECO:0000313" key="10">
    <source>
        <dbReference type="EMBL" id="QID88307.1"/>
    </source>
</evidence>
<feature type="region of interest" description="Disordered" evidence="8">
    <location>
        <begin position="99"/>
        <end position="189"/>
    </location>
</feature>
<keyword evidence="11" id="KW-1185">Reference proteome</keyword>
<evidence type="ECO:0000256" key="3">
    <source>
        <dbReference type="ARBA" id="ARBA00020833"/>
    </source>
</evidence>
<dbReference type="EMBL" id="CP049013">
    <property type="protein sequence ID" value="QID88307.1"/>
    <property type="molecule type" value="Genomic_DNA"/>
</dbReference>
<dbReference type="Gene3D" id="1.10.10.10">
    <property type="entry name" value="Winged helix-like DNA-binding domain superfamily/Winged helix DNA-binding domain"/>
    <property type="match status" value="2"/>
</dbReference>
<dbReference type="GO" id="GO:0031492">
    <property type="term" value="F:nucleosomal DNA binding"/>
    <property type="evidence" value="ECO:0007669"/>
    <property type="project" value="TreeGrafter"/>
</dbReference>
<feature type="domain" description="H15" evidence="9">
    <location>
        <begin position="188"/>
        <end position="263"/>
    </location>
</feature>
<gene>
    <name evidence="10" type="primary">HHO1_2</name>
    <name evidence="10" type="ORF">GRS66_011017</name>
</gene>
<evidence type="ECO:0000259" key="9">
    <source>
        <dbReference type="PROSITE" id="PS51504"/>
    </source>
</evidence>
<dbReference type="PANTHER" id="PTHR11467">
    <property type="entry name" value="HISTONE H1"/>
    <property type="match status" value="1"/>
</dbReference>
<feature type="compositionally biased region" description="Low complexity" evidence="8">
    <location>
        <begin position="171"/>
        <end position="189"/>
    </location>
</feature>
<feature type="compositionally biased region" description="Basic residues" evidence="8">
    <location>
        <begin position="155"/>
        <end position="170"/>
    </location>
</feature>
<dbReference type="GO" id="GO:0005634">
    <property type="term" value="C:nucleus"/>
    <property type="evidence" value="ECO:0007669"/>
    <property type="project" value="UniProtKB-SubCell"/>
</dbReference>
<dbReference type="Proteomes" id="UP000501346">
    <property type="component" value="Chromosome SeXVI"/>
</dbReference>
<evidence type="ECO:0000256" key="6">
    <source>
        <dbReference type="ARBA" id="ARBA00023242"/>
    </source>
</evidence>
<sequence>MAPKKTSTKTMNKGKKPVTSKSKDKPLAKTAPKKSTPKKEEPSSKSYKELIAEGLAALKERKGSSRPALKKFIKENYPIVGSTSNFDLYFNNAIKKGVETGDFEQPKGPAGALKLAKKKSPEPKKEKETSPKPKQSATATASATAAAITTPKAKTPSKKQAPKKVVKKKSSPTAASASAAAKKAASPSSLSYKEMILKSMPQLNDGKGSSRIVLKKYVKDTFSSKLKTNSNFDYLFNSAIKKCVENGELVQPKGPSGIIKLSKKKAKIST</sequence>
<evidence type="ECO:0000313" key="11">
    <source>
        <dbReference type="Proteomes" id="UP000501346"/>
    </source>
</evidence>
<dbReference type="AlphaFoldDB" id="A0A6C1EI40"/>
<keyword evidence="6 7" id="KW-0539">Nucleus</keyword>
<dbReference type="InterPro" id="IPR005818">
    <property type="entry name" value="Histone_H1/H5_H15"/>
</dbReference>
<dbReference type="GO" id="GO:0045910">
    <property type="term" value="P:negative regulation of DNA recombination"/>
    <property type="evidence" value="ECO:0007669"/>
    <property type="project" value="TreeGrafter"/>
</dbReference>
<evidence type="ECO:0000256" key="8">
    <source>
        <dbReference type="SAM" id="MobiDB-lite"/>
    </source>
</evidence>
<dbReference type="GO" id="GO:0000786">
    <property type="term" value="C:nucleosome"/>
    <property type="evidence" value="ECO:0007669"/>
    <property type="project" value="InterPro"/>
</dbReference>
<dbReference type="PRINTS" id="PR00624">
    <property type="entry name" value="HISTONEH5"/>
</dbReference>
<dbReference type="PROSITE" id="PS51504">
    <property type="entry name" value="H15"/>
    <property type="match status" value="2"/>
</dbReference>
<evidence type="ECO:0000256" key="2">
    <source>
        <dbReference type="ARBA" id="ARBA00004286"/>
    </source>
</evidence>
<dbReference type="InterPro" id="IPR036388">
    <property type="entry name" value="WH-like_DNA-bd_sf"/>
</dbReference>
<dbReference type="GO" id="GO:0030527">
    <property type="term" value="F:structural constituent of chromatin"/>
    <property type="evidence" value="ECO:0007669"/>
    <property type="project" value="InterPro"/>
</dbReference>
<keyword evidence="5 7" id="KW-0238">DNA-binding</keyword>
<name>A0A6C1EI40_SACPS</name>
<dbReference type="PANTHER" id="PTHR11467:SF36">
    <property type="entry name" value="HISTONE 24-RELATED"/>
    <property type="match status" value="1"/>
</dbReference>
<dbReference type="InterPro" id="IPR005819">
    <property type="entry name" value="H1/H5"/>
</dbReference>
<dbReference type="Pfam" id="PF00538">
    <property type="entry name" value="Linker_histone"/>
    <property type="match status" value="2"/>
</dbReference>
<evidence type="ECO:0000256" key="1">
    <source>
        <dbReference type="ARBA" id="ARBA00004123"/>
    </source>
</evidence>
<dbReference type="GO" id="GO:0030261">
    <property type="term" value="P:chromosome condensation"/>
    <property type="evidence" value="ECO:0007669"/>
    <property type="project" value="TreeGrafter"/>
</dbReference>
<dbReference type="SMART" id="SM00526">
    <property type="entry name" value="H15"/>
    <property type="match status" value="2"/>
</dbReference>
<dbReference type="SUPFAM" id="SSF46785">
    <property type="entry name" value="Winged helix' DNA-binding domain"/>
    <property type="match status" value="2"/>
</dbReference>
<accession>A0A6C1EI40</accession>
<dbReference type="CDD" id="cd00073">
    <property type="entry name" value="H15"/>
    <property type="match status" value="1"/>
</dbReference>
<feature type="domain" description="H15" evidence="9">
    <location>
        <begin position="43"/>
        <end position="117"/>
    </location>
</feature>
<dbReference type="GO" id="GO:0006334">
    <property type="term" value="P:nucleosome assembly"/>
    <property type="evidence" value="ECO:0007669"/>
    <property type="project" value="InterPro"/>
</dbReference>
<protein>
    <recommendedName>
        <fullName evidence="3">Histone H1</fullName>
    </recommendedName>
</protein>
<feature type="compositionally biased region" description="Basic and acidic residues" evidence="8">
    <location>
        <begin position="119"/>
        <end position="131"/>
    </location>
</feature>
<feature type="region of interest" description="Disordered" evidence="8">
    <location>
        <begin position="1"/>
        <end position="47"/>
    </location>
</feature>